<accession>A0AAV5KVJ6</accession>
<evidence type="ECO:0000256" key="2">
    <source>
        <dbReference type="ARBA" id="ARBA00010271"/>
    </source>
</evidence>
<evidence type="ECO:0000256" key="6">
    <source>
        <dbReference type="SAM" id="Phobius"/>
    </source>
</evidence>
<dbReference type="Pfam" id="PF03016">
    <property type="entry name" value="Exostosin_GT47"/>
    <property type="match status" value="1"/>
</dbReference>
<dbReference type="EMBL" id="BPVZ01000080">
    <property type="protein sequence ID" value="GKV28637.1"/>
    <property type="molecule type" value="Genomic_DNA"/>
</dbReference>
<keyword evidence="4" id="KW-0735">Signal-anchor</keyword>
<keyword evidence="9" id="KW-1185">Reference proteome</keyword>
<dbReference type="Proteomes" id="UP001054252">
    <property type="component" value="Unassembled WGS sequence"/>
</dbReference>
<evidence type="ECO:0000256" key="1">
    <source>
        <dbReference type="ARBA" id="ARBA00004323"/>
    </source>
</evidence>
<keyword evidence="3" id="KW-0328">Glycosyltransferase</keyword>
<organism evidence="8 9">
    <name type="scientific">Rubroshorea leprosula</name>
    <dbReference type="NCBI Taxonomy" id="152421"/>
    <lineage>
        <taxon>Eukaryota</taxon>
        <taxon>Viridiplantae</taxon>
        <taxon>Streptophyta</taxon>
        <taxon>Embryophyta</taxon>
        <taxon>Tracheophyta</taxon>
        <taxon>Spermatophyta</taxon>
        <taxon>Magnoliopsida</taxon>
        <taxon>eudicotyledons</taxon>
        <taxon>Gunneridae</taxon>
        <taxon>Pentapetalae</taxon>
        <taxon>rosids</taxon>
        <taxon>malvids</taxon>
        <taxon>Malvales</taxon>
        <taxon>Dipterocarpaceae</taxon>
        <taxon>Rubroshorea</taxon>
    </lineage>
</organism>
<keyword evidence="5" id="KW-0333">Golgi apparatus</keyword>
<comment type="similarity">
    <text evidence="2">Belongs to the glycosyltransferase 47 family.</text>
</comment>
<comment type="caution">
    <text evidence="8">The sequence shown here is derived from an EMBL/GenBank/DDBJ whole genome shotgun (WGS) entry which is preliminary data.</text>
</comment>
<keyword evidence="3" id="KW-0808">Transferase</keyword>
<dbReference type="AlphaFoldDB" id="A0AAV5KVJ6"/>
<protein>
    <recommendedName>
        <fullName evidence="7">Exostosin GT47 domain-containing protein</fullName>
    </recommendedName>
</protein>
<comment type="subcellular location">
    <subcellularLocation>
        <location evidence="1">Golgi apparatus membrane</location>
        <topology evidence="1">Single-pass type II membrane protein</topology>
    </subcellularLocation>
</comment>
<feature type="transmembrane region" description="Helical" evidence="6">
    <location>
        <begin position="34"/>
        <end position="52"/>
    </location>
</feature>
<evidence type="ECO:0000256" key="5">
    <source>
        <dbReference type="ARBA" id="ARBA00023034"/>
    </source>
</evidence>
<evidence type="ECO:0000256" key="4">
    <source>
        <dbReference type="ARBA" id="ARBA00022968"/>
    </source>
</evidence>
<evidence type="ECO:0000256" key="3">
    <source>
        <dbReference type="ARBA" id="ARBA00022676"/>
    </source>
</evidence>
<evidence type="ECO:0000313" key="8">
    <source>
        <dbReference type="EMBL" id="GKV28637.1"/>
    </source>
</evidence>
<dbReference type="PANTHER" id="PTHR11062">
    <property type="entry name" value="EXOSTOSIN HEPARAN SULFATE GLYCOSYLTRANSFERASE -RELATED"/>
    <property type="match status" value="1"/>
</dbReference>
<keyword evidence="6" id="KW-1133">Transmembrane helix</keyword>
<dbReference type="InterPro" id="IPR004263">
    <property type="entry name" value="Exostosin"/>
</dbReference>
<sequence length="490" mass="56898">MNPHELIKEYRVAGHPIKRKWRNHSGPKCYGRRFWFVLLSCLLLFIFHYLFLVSNNKGFSFSSISDSTTNDPNRKKNQNYCSPFKPSEIDSCSGRYIYIHDLPSKFNENVLKNCELATRATDRISMCSYVANLGLGPRIQNSGGVLSANSWYSTNQFFLEVIFHNRMKKYECLTNDSSLASAIYVPFYAGLDLRRYLWGFRTSMRDASGVDLVKWLLEKPEWKKMWGRDHFLVSGRISNDFRRQSDRNSNWGSKFRFLPESKNMSMLTIESGSWNNDFAIPYPTYFHPSTDGEVLQWQDRMRKQRRPYLFSFAGAARLRQKGSVRNEIIRQCTASKTTCKLLDCNTVARECDDPVNLMKLFQSSVFCLQPPGDSFTRRSTFDSILAGCIPVFFHPKSAYSQYVWHLPKNHSKYSVFVSPRELRQGKVLINETLLQVSKDEELAMREEVIRLIPSIIYADPRSRLETSQDAFDLSVKGILEKIEKAKREIS</sequence>
<dbReference type="InterPro" id="IPR040911">
    <property type="entry name" value="Exostosin_GT47"/>
</dbReference>
<gene>
    <name evidence="8" type="ORF">SLEP1_g37661</name>
</gene>
<evidence type="ECO:0000259" key="7">
    <source>
        <dbReference type="Pfam" id="PF03016"/>
    </source>
</evidence>
<reference evidence="8 9" key="1">
    <citation type="journal article" date="2021" name="Commun. Biol.">
        <title>The genome of Shorea leprosula (Dipterocarpaceae) highlights the ecological relevance of drought in aseasonal tropical rainforests.</title>
        <authorList>
            <person name="Ng K.K.S."/>
            <person name="Kobayashi M.J."/>
            <person name="Fawcett J.A."/>
            <person name="Hatakeyama M."/>
            <person name="Paape T."/>
            <person name="Ng C.H."/>
            <person name="Ang C.C."/>
            <person name="Tnah L.H."/>
            <person name="Lee C.T."/>
            <person name="Nishiyama T."/>
            <person name="Sese J."/>
            <person name="O'Brien M.J."/>
            <person name="Copetti D."/>
            <person name="Mohd Noor M.I."/>
            <person name="Ong R.C."/>
            <person name="Putra M."/>
            <person name="Sireger I.Z."/>
            <person name="Indrioko S."/>
            <person name="Kosugi Y."/>
            <person name="Izuno A."/>
            <person name="Isagi Y."/>
            <person name="Lee S.L."/>
            <person name="Shimizu K.K."/>
        </authorList>
    </citation>
    <scope>NUCLEOTIDE SEQUENCE [LARGE SCALE GENOMIC DNA]</scope>
    <source>
        <strain evidence="8">214</strain>
    </source>
</reference>
<feature type="domain" description="Exostosin GT47" evidence="7">
    <location>
        <begin position="91"/>
        <end position="429"/>
    </location>
</feature>
<name>A0AAV5KVJ6_9ROSI</name>
<dbReference type="GO" id="GO:0000139">
    <property type="term" value="C:Golgi membrane"/>
    <property type="evidence" value="ECO:0007669"/>
    <property type="project" value="UniProtKB-SubCell"/>
</dbReference>
<dbReference type="PANTHER" id="PTHR11062:SF402">
    <property type="entry name" value="XYLOGLUCAN GALACTOSYLTRANSFERASE GT15-RELATED"/>
    <property type="match status" value="1"/>
</dbReference>
<keyword evidence="6" id="KW-0812">Transmembrane</keyword>
<keyword evidence="6" id="KW-0472">Membrane</keyword>
<evidence type="ECO:0000313" key="9">
    <source>
        <dbReference type="Proteomes" id="UP001054252"/>
    </source>
</evidence>
<proteinExistence type="inferred from homology"/>
<dbReference type="GO" id="GO:0016757">
    <property type="term" value="F:glycosyltransferase activity"/>
    <property type="evidence" value="ECO:0007669"/>
    <property type="project" value="UniProtKB-KW"/>
</dbReference>